<evidence type="ECO:0008006" key="3">
    <source>
        <dbReference type="Google" id="ProtNLM"/>
    </source>
</evidence>
<feature type="transmembrane region" description="Helical" evidence="1">
    <location>
        <begin position="270"/>
        <end position="287"/>
    </location>
</feature>
<gene>
    <name evidence="2" type="ORF">EZS27_008954</name>
</gene>
<dbReference type="EMBL" id="SNRY01000274">
    <property type="protein sequence ID" value="KAA6343363.1"/>
    <property type="molecule type" value="Genomic_DNA"/>
</dbReference>
<reference evidence="2" key="1">
    <citation type="submission" date="2019-03" db="EMBL/GenBank/DDBJ databases">
        <title>Single cell metagenomics reveals metabolic interactions within the superorganism composed of flagellate Streblomastix strix and complex community of Bacteroidetes bacteria on its surface.</title>
        <authorList>
            <person name="Treitli S.C."/>
            <person name="Kolisko M."/>
            <person name="Husnik F."/>
            <person name="Keeling P."/>
            <person name="Hampl V."/>
        </authorList>
    </citation>
    <scope>NUCLEOTIDE SEQUENCE</scope>
    <source>
        <strain evidence="2">STM</strain>
    </source>
</reference>
<comment type="caution">
    <text evidence="2">The sequence shown here is derived from an EMBL/GenBank/DDBJ whole genome shotgun (WGS) entry which is preliminary data.</text>
</comment>
<feature type="transmembrane region" description="Helical" evidence="1">
    <location>
        <begin position="128"/>
        <end position="148"/>
    </location>
</feature>
<protein>
    <recommendedName>
        <fullName evidence="3">Glycosyltransferase RgtA/B/C/D-like domain-containing protein</fullName>
    </recommendedName>
</protein>
<keyword evidence="1" id="KW-0812">Transmembrane</keyword>
<feature type="transmembrane region" description="Helical" evidence="1">
    <location>
        <begin position="155"/>
        <end position="183"/>
    </location>
</feature>
<feature type="transmembrane region" description="Helical" evidence="1">
    <location>
        <begin position="243"/>
        <end position="258"/>
    </location>
</feature>
<name>A0A5J4SDJ8_9ZZZZ</name>
<feature type="transmembrane region" description="Helical" evidence="1">
    <location>
        <begin position="105"/>
        <end position="122"/>
    </location>
</feature>
<evidence type="ECO:0000313" key="2">
    <source>
        <dbReference type="EMBL" id="KAA6343363.1"/>
    </source>
</evidence>
<organism evidence="2">
    <name type="scientific">termite gut metagenome</name>
    <dbReference type="NCBI Taxonomy" id="433724"/>
    <lineage>
        <taxon>unclassified sequences</taxon>
        <taxon>metagenomes</taxon>
        <taxon>organismal metagenomes</taxon>
    </lineage>
</organism>
<keyword evidence="1" id="KW-0472">Membrane</keyword>
<feature type="transmembrane region" description="Helical" evidence="1">
    <location>
        <begin position="332"/>
        <end position="351"/>
    </location>
</feature>
<keyword evidence="1" id="KW-1133">Transmembrane helix</keyword>
<dbReference type="AlphaFoldDB" id="A0A5J4SDJ8"/>
<accession>A0A5J4SDJ8</accession>
<proteinExistence type="predicted"/>
<feature type="transmembrane region" description="Helical" evidence="1">
    <location>
        <begin position="9"/>
        <end position="28"/>
    </location>
</feature>
<feature type="transmembrane region" description="Helical" evidence="1">
    <location>
        <begin position="189"/>
        <end position="209"/>
    </location>
</feature>
<sequence length="362" mass="42868">MKINRINRFWFTYFFIRLFYLFFTVFIYRELTTLGDTGRYLNRGFNFSSSMFYSSTDLMDCIGGFFGTLFGGNNIISNFFFMLLSFYIIRWTVEKLELKKHINEKLLLISISLPNFCIWTSVCSKEVVGLTFSAILAVLFINFFNGFYKIRKRDWIAFYLCLVFKPQYFPFIFQGLILIYLMHKLRKPLSQLILGVTFITANLLALYLMKDIINEYTSQAYAHFNVSMAASTRDNVFVNDNDFFHKAPLGMFTAFWGPTIEEMLSKPTHLLAGIESLFIVCLFCFLLKDFFIDLFRGRIIAVIAFSYFIVFSGICLLHYPFGIFNPGSAIRYRTNFIFLFLILLLYLYNYYKNHRYNRTRYE</sequence>
<feature type="transmembrane region" description="Helical" evidence="1">
    <location>
        <begin position="299"/>
        <end position="320"/>
    </location>
</feature>
<evidence type="ECO:0000256" key="1">
    <source>
        <dbReference type="SAM" id="Phobius"/>
    </source>
</evidence>